<dbReference type="Proteomes" id="UP000221384">
    <property type="component" value="Unassembled WGS sequence"/>
</dbReference>
<keyword evidence="1" id="KW-1133">Transmembrane helix</keyword>
<organism evidence="2 3">
    <name type="scientific">Malaciobacter canalis</name>
    <dbReference type="NCBI Taxonomy" id="1912871"/>
    <lineage>
        <taxon>Bacteria</taxon>
        <taxon>Pseudomonadati</taxon>
        <taxon>Campylobacterota</taxon>
        <taxon>Epsilonproteobacteria</taxon>
        <taxon>Campylobacterales</taxon>
        <taxon>Arcobacteraceae</taxon>
        <taxon>Malaciobacter</taxon>
    </lineage>
</organism>
<keyword evidence="3" id="KW-1185">Reference proteome</keyword>
<evidence type="ECO:0000313" key="3">
    <source>
        <dbReference type="Proteomes" id="UP000221384"/>
    </source>
</evidence>
<dbReference type="EMBL" id="NWVW01000010">
    <property type="protein sequence ID" value="PHO09466.1"/>
    <property type="molecule type" value="Genomic_DNA"/>
</dbReference>
<feature type="transmembrane region" description="Helical" evidence="1">
    <location>
        <begin position="28"/>
        <end position="53"/>
    </location>
</feature>
<keyword evidence="1" id="KW-0472">Membrane</keyword>
<evidence type="ECO:0000313" key="2">
    <source>
        <dbReference type="EMBL" id="PHO09466.1"/>
    </source>
</evidence>
<evidence type="ECO:0000256" key="1">
    <source>
        <dbReference type="SAM" id="Phobius"/>
    </source>
</evidence>
<reference evidence="2 3" key="1">
    <citation type="submission" date="2017-09" db="EMBL/GenBank/DDBJ databases">
        <authorList>
            <person name="Perez-Cataluna A."/>
            <person name="Figueras M.J."/>
            <person name="Salas-Masso N."/>
        </authorList>
    </citation>
    <scope>NUCLEOTIDE SEQUENCE [LARGE SCALE GENOMIC DNA]</scope>
    <source>
        <strain evidence="2 3">F138-33</strain>
    </source>
</reference>
<keyword evidence="1" id="KW-0812">Transmembrane</keyword>
<evidence type="ECO:0008006" key="4">
    <source>
        <dbReference type="Google" id="ProtNLM"/>
    </source>
</evidence>
<feature type="transmembrane region" description="Helical" evidence="1">
    <location>
        <begin position="74"/>
        <end position="92"/>
    </location>
</feature>
<sequence length="95" mass="11358">MLSPDPVFLLVGQWFFFFSHSNLEWWKIGLFGVTSGILLVIVFLYNLFVYYLLFLIRFKQTKSIFLIKLEQMHWIWRLIIGCFMMALVLIVAKFG</sequence>
<protein>
    <recommendedName>
        <fullName evidence="4">Copper resistance protein D domain-containing protein</fullName>
    </recommendedName>
</protein>
<name>A0ABX4LNK1_9BACT</name>
<accession>A0ABX4LNK1</accession>
<gene>
    <name evidence="2" type="ORF">CPG37_09315</name>
</gene>
<proteinExistence type="predicted"/>
<comment type="caution">
    <text evidence="2">The sequence shown here is derived from an EMBL/GenBank/DDBJ whole genome shotgun (WGS) entry which is preliminary data.</text>
</comment>